<name>A0ABV1UVV3_9ACTN</name>
<dbReference type="EMBL" id="JBEPBX010000013">
    <property type="protein sequence ID" value="MER6614925.1"/>
    <property type="molecule type" value="Genomic_DNA"/>
</dbReference>
<dbReference type="Proteomes" id="UP001445472">
    <property type="component" value="Unassembled WGS sequence"/>
</dbReference>
<feature type="region of interest" description="Disordered" evidence="1">
    <location>
        <begin position="1"/>
        <end position="26"/>
    </location>
</feature>
<feature type="compositionally biased region" description="Pro residues" evidence="1">
    <location>
        <begin position="1"/>
        <end position="15"/>
    </location>
</feature>
<evidence type="ECO:0000313" key="2">
    <source>
        <dbReference type="EMBL" id="MER6614925.1"/>
    </source>
</evidence>
<evidence type="ECO:0000313" key="3">
    <source>
        <dbReference type="Proteomes" id="UP001445472"/>
    </source>
</evidence>
<organism evidence="2 3">
    <name type="scientific">Streptomyces xantholiticus</name>
    <dbReference type="NCBI Taxonomy" id="68285"/>
    <lineage>
        <taxon>Bacteria</taxon>
        <taxon>Bacillati</taxon>
        <taxon>Actinomycetota</taxon>
        <taxon>Actinomycetes</taxon>
        <taxon>Kitasatosporales</taxon>
        <taxon>Streptomycetaceae</taxon>
        <taxon>Streptomyces</taxon>
    </lineage>
</organism>
<protein>
    <submittedName>
        <fullName evidence="2">Uncharacterized protein</fullName>
    </submittedName>
</protein>
<dbReference type="RefSeq" id="WP_351976621.1">
    <property type="nucleotide sequence ID" value="NZ_JBEPBX010000013.1"/>
</dbReference>
<keyword evidence="3" id="KW-1185">Reference proteome</keyword>
<comment type="caution">
    <text evidence="2">The sequence shown here is derived from an EMBL/GenBank/DDBJ whole genome shotgun (WGS) entry which is preliminary data.</text>
</comment>
<accession>A0ABV1UVV3</accession>
<proteinExistence type="predicted"/>
<evidence type="ECO:0000256" key="1">
    <source>
        <dbReference type="SAM" id="MobiDB-lite"/>
    </source>
</evidence>
<sequence length="120" mass="11453">MCTPEPPCSQPPPCPSGGCAADGSSGTGGLVREAGAGVGAGGFSAVLDGVGDGVRPLGVGRGLGEREGRAAGEEDAGAATKPSGADCATGAVGLVEPTTKWTVIITAVTLAAVQDSQMSR</sequence>
<feature type="compositionally biased region" description="Basic and acidic residues" evidence="1">
    <location>
        <begin position="63"/>
        <end position="72"/>
    </location>
</feature>
<reference evidence="2 3" key="1">
    <citation type="submission" date="2024-06" db="EMBL/GenBank/DDBJ databases">
        <title>The Natural Products Discovery Center: Release of the First 8490 Sequenced Strains for Exploring Actinobacteria Biosynthetic Diversity.</title>
        <authorList>
            <person name="Kalkreuter E."/>
            <person name="Kautsar S.A."/>
            <person name="Yang D."/>
            <person name="Bader C.D."/>
            <person name="Teijaro C.N."/>
            <person name="Fluegel L."/>
            <person name="Davis C.M."/>
            <person name="Simpson J.R."/>
            <person name="Lauterbach L."/>
            <person name="Steele A.D."/>
            <person name="Gui C."/>
            <person name="Meng S."/>
            <person name="Li G."/>
            <person name="Viehrig K."/>
            <person name="Ye F."/>
            <person name="Su P."/>
            <person name="Kiefer A.F."/>
            <person name="Nichols A."/>
            <person name="Cepeda A.J."/>
            <person name="Yan W."/>
            <person name="Fan B."/>
            <person name="Jiang Y."/>
            <person name="Adhikari A."/>
            <person name="Zheng C.-J."/>
            <person name="Schuster L."/>
            <person name="Cowan T.M."/>
            <person name="Smanski M.J."/>
            <person name="Chevrette M.G."/>
            <person name="De Carvalho L.P.S."/>
            <person name="Shen B."/>
        </authorList>
    </citation>
    <scope>NUCLEOTIDE SEQUENCE [LARGE SCALE GENOMIC DNA]</scope>
    <source>
        <strain evidence="2 3">NPDC000837</strain>
    </source>
</reference>
<feature type="region of interest" description="Disordered" evidence="1">
    <location>
        <begin position="58"/>
        <end position="84"/>
    </location>
</feature>
<gene>
    <name evidence="2" type="ORF">ABT276_16445</name>
</gene>